<proteinExistence type="predicted"/>
<evidence type="ECO:0000313" key="1">
    <source>
        <dbReference type="EMBL" id="CAH2103969.1"/>
    </source>
</evidence>
<dbReference type="Proteomes" id="UP001153954">
    <property type="component" value="Unassembled WGS sequence"/>
</dbReference>
<dbReference type="AlphaFoldDB" id="A0AAU9UWC3"/>
<evidence type="ECO:0000313" key="3">
    <source>
        <dbReference type="Proteomes" id="UP001153954"/>
    </source>
</evidence>
<name>A0AAU9UWC3_EUPED</name>
<protein>
    <submittedName>
        <fullName evidence="1">Uncharacterized protein</fullName>
    </submittedName>
</protein>
<dbReference type="EMBL" id="CAKOGL010000026">
    <property type="protein sequence ID" value="CAH2103970.1"/>
    <property type="molecule type" value="Genomic_DNA"/>
</dbReference>
<accession>A0AAU9UWC3</accession>
<gene>
    <name evidence="1" type="ORF">EEDITHA_LOCUS18407</name>
    <name evidence="2" type="ORF">EEDITHA_LOCUS18408</name>
</gene>
<evidence type="ECO:0000313" key="2">
    <source>
        <dbReference type="EMBL" id="CAH2103970.1"/>
    </source>
</evidence>
<keyword evidence="3" id="KW-1185">Reference proteome</keyword>
<comment type="caution">
    <text evidence="1">The sequence shown here is derived from an EMBL/GenBank/DDBJ whole genome shotgun (WGS) entry which is preliminary data.</text>
</comment>
<reference evidence="1" key="1">
    <citation type="submission" date="2022-03" db="EMBL/GenBank/DDBJ databases">
        <authorList>
            <person name="Tunstrom K."/>
        </authorList>
    </citation>
    <scope>NUCLEOTIDE SEQUENCE</scope>
</reference>
<sequence>MRLGPLPGGARLRLGLPQDVAACGPATPDDWNHHLAVTVFTIPTSRLDVDRVSRDTESSPPLVNYTA</sequence>
<dbReference type="EMBL" id="CAKOGL010000026">
    <property type="protein sequence ID" value="CAH2103969.1"/>
    <property type="molecule type" value="Genomic_DNA"/>
</dbReference>
<organism evidence="1 3">
    <name type="scientific">Euphydryas editha</name>
    <name type="common">Edith's checkerspot</name>
    <dbReference type="NCBI Taxonomy" id="104508"/>
    <lineage>
        <taxon>Eukaryota</taxon>
        <taxon>Metazoa</taxon>
        <taxon>Ecdysozoa</taxon>
        <taxon>Arthropoda</taxon>
        <taxon>Hexapoda</taxon>
        <taxon>Insecta</taxon>
        <taxon>Pterygota</taxon>
        <taxon>Neoptera</taxon>
        <taxon>Endopterygota</taxon>
        <taxon>Lepidoptera</taxon>
        <taxon>Glossata</taxon>
        <taxon>Ditrysia</taxon>
        <taxon>Papilionoidea</taxon>
        <taxon>Nymphalidae</taxon>
        <taxon>Nymphalinae</taxon>
        <taxon>Euphydryas</taxon>
    </lineage>
</organism>